<dbReference type="Pfam" id="PF06985">
    <property type="entry name" value="HET"/>
    <property type="match status" value="1"/>
</dbReference>
<proteinExistence type="predicted"/>
<sequence length="947" mass="107924">MLPYPQGPALTSAQEKLLWDDDVVRNLTEEQWKAFGQWVGANDPTPLEAKYWITKENDLDLNVFSLPTLALLVKHAKFAYCGQSSKSLEQSYTENDLIVRKPGFGLPLDHMPDEKDRFPILYPDDIDDGWNAVVLLIRECCMLKFIDELSDKPRWWEKINDHEIATKWKKEALAMDWKSYLQYADFTSAMADACIQELRIKADLYEKTGLIPVYDYSVAVLKSDTIMTAELAKSLQEAIKVLEDIAPEQWDWHPGSDGKVLDLVHPSLWPLTYGRSRILLDCVIGLKDAFTAEGQAVMIRTPTVDGLHGQSFSNFSQRFQWLPCDVLLDPATGSVKIASYINNLHPQEHAHLYSIIETFIKKSLPAWDILYRWEDDFAVQRLQTEEAILDCQAEEDVNCGCKPWDRPLGQDEAPRHPYEPGGEEYEEGSRWSLSDIDEVSDTSDFGEGSKDKGLSDQDESDQDDSYQDDSDPEHGYFEGSQRRKLDEAWFKSTHRVNVPDADQNAAGYVKITPGDVKTTGFFKDKKRIQVIVKLANIHLTPESPSYDGGSWHTEGQLNEHIVSTALYYYDSENITDCTLSFRTNTEDLSDEISYNQYEHGPIYRTFAIERDGDRQQYIGSVHTKAGRAVFFPNLMQHRVSPFKLVDRTKPGHRKILALFLVDPAIPIISTSNVPPQQKNWWDQHRLHNGESLPDSVNDKASDAEWPMGLDEAKVLRLQLMDERTSIQEQEHSGGSWNFLLLQASTEYRDLNPCGTEALFRETHLAHTLEALRMYEDAGLLFLGLVEKYRQANTIQDSRGLNCAQSPQKSLVCRGKTMKVSHSLPPDSIYALFRLDPKMKETRVLELLPGSGEIQCTLRTVSLLQNPFFEAPSYVWGLSATQNKPSIIVEGKRITVKPNLLQALLDPRENEKSRTVWAYAVRINQEDNSEKESQVHLITEVYKQASKE</sequence>
<dbReference type="EMBL" id="JAAOAM010000349">
    <property type="protein sequence ID" value="KAF5532846.1"/>
    <property type="molecule type" value="Genomic_DNA"/>
</dbReference>
<feature type="compositionally biased region" description="Acidic residues" evidence="1">
    <location>
        <begin position="456"/>
        <end position="471"/>
    </location>
</feature>
<evidence type="ECO:0000259" key="3">
    <source>
        <dbReference type="Pfam" id="PF14033"/>
    </source>
</evidence>
<dbReference type="Pfam" id="PF21666">
    <property type="entry name" value="DUF4246_N"/>
    <property type="match status" value="1"/>
</dbReference>
<protein>
    <submittedName>
        <fullName evidence="5">Uncharacterized protein</fullName>
    </submittedName>
</protein>
<accession>A0A8H5IEB3</accession>
<dbReference type="Pfam" id="PF14033">
    <property type="entry name" value="DUF4246"/>
    <property type="match status" value="1"/>
</dbReference>
<gene>
    <name evidence="5" type="ORF">FMEXI_12167</name>
</gene>
<dbReference type="PANTHER" id="PTHR33119">
    <property type="entry name" value="IFI3P"/>
    <property type="match status" value="1"/>
</dbReference>
<evidence type="ECO:0000256" key="1">
    <source>
        <dbReference type="SAM" id="MobiDB-lite"/>
    </source>
</evidence>
<feature type="domain" description="Heterokaryon incompatibility" evidence="2">
    <location>
        <begin position="868"/>
        <end position="945"/>
    </location>
</feature>
<dbReference type="AlphaFoldDB" id="A0A8H5IEB3"/>
<name>A0A8H5IEB3_9HYPO</name>
<dbReference type="InterPro" id="IPR049207">
    <property type="entry name" value="DUF4246_N"/>
</dbReference>
<evidence type="ECO:0000259" key="4">
    <source>
        <dbReference type="Pfam" id="PF21666"/>
    </source>
</evidence>
<keyword evidence="6" id="KW-1185">Reference proteome</keyword>
<comment type="caution">
    <text evidence="5">The sequence shown here is derived from an EMBL/GenBank/DDBJ whole genome shotgun (WGS) entry which is preliminary data.</text>
</comment>
<evidence type="ECO:0000313" key="5">
    <source>
        <dbReference type="EMBL" id="KAF5532846.1"/>
    </source>
</evidence>
<dbReference type="InterPro" id="IPR049192">
    <property type="entry name" value="DUF4246_C"/>
</dbReference>
<feature type="domain" description="DUF4246" evidence="3">
    <location>
        <begin position="189"/>
        <end position="683"/>
    </location>
</feature>
<evidence type="ECO:0000259" key="2">
    <source>
        <dbReference type="Pfam" id="PF06985"/>
    </source>
</evidence>
<evidence type="ECO:0000313" key="6">
    <source>
        <dbReference type="Proteomes" id="UP000522262"/>
    </source>
</evidence>
<dbReference type="Proteomes" id="UP000522262">
    <property type="component" value="Unassembled WGS sequence"/>
</dbReference>
<reference evidence="5 6" key="1">
    <citation type="submission" date="2020-05" db="EMBL/GenBank/DDBJ databases">
        <title>Identification and distribution of gene clusters putatively required for synthesis of sphingolipid metabolism inhibitors in phylogenetically diverse species of the filamentous fungus Fusarium.</title>
        <authorList>
            <person name="Kim H.-S."/>
            <person name="Busman M."/>
            <person name="Brown D.W."/>
            <person name="Divon H."/>
            <person name="Uhlig S."/>
            <person name="Proctor R.H."/>
        </authorList>
    </citation>
    <scope>NUCLEOTIDE SEQUENCE [LARGE SCALE GENOMIC DNA]</scope>
    <source>
        <strain evidence="5 6">NRRL 53147</strain>
    </source>
</reference>
<dbReference type="PANTHER" id="PTHR33119:SF1">
    <property type="entry name" value="FE2OG DIOXYGENASE DOMAIN-CONTAINING PROTEIN"/>
    <property type="match status" value="1"/>
</dbReference>
<dbReference type="InterPro" id="IPR025340">
    <property type="entry name" value="DUF4246"/>
</dbReference>
<feature type="region of interest" description="Disordered" evidence="1">
    <location>
        <begin position="404"/>
        <end position="480"/>
    </location>
</feature>
<feature type="compositionally biased region" description="Basic and acidic residues" evidence="1">
    <location>
        <begin position="404"/>
        <end position="418"/>
    </location>
</feature>
<organism evidence="5 6">
    <name type="scientific">Fusarium mexicanum</name>
    <dbReference type="NCBI Taxonomy" id="751941"/>
    <lineage>
        <taxon>Eukaryota</taxon>
        <taxon>Fungi</taxon>
        <taxon>Dikarya</taxon>
        <taxon>Ascomycota</taxon>
        <taxon>Pezizomycotina</taxon>
        <taxon>Sordariomycetes</taxon>
        <taxon>Hypocreomycetidae</taxon>
        <taxon>Hypocreales</taxon>
        <taxon>Nectriaceae</taxon>
        <taxon>Fusarium</taxon>
        <taxon>Fusarium fujikuroi species complex</taxon>
    </lineage>
</organism>
<feature type="domain" description="DUF4246" evidence="4">
    <location>
        <begin position="102"/>
        <end position="171"/>
    </location>
</feature>
<dbReference type="InterPro" id="IPR010730">
    <property type="entry name" value="HET"/>
</dbReference>